<gene>
    <name evidence="1" type="ORF">S01H4_45913</name>
</gene>
<reference evidence="1" key="1">
    <citation type="journal article" date="2014" name="Front. Microbiol.">
        <title>High frequency of phylogenetically diverse reductive dehalogenase-homologous genes in deep subseafloor sedimentary metagenomes.</title>
        <authorList>
            <person name="Kawai M."/>
            <person name="Futagami T."/>
            <person name="Toyoda A."/>
            <person name="Takaki Y."/>
            <person name="Nishi S."/>
            <person name="Hori S."/>
            <person name="Arai W."/>
            <person name="Tsubouchi T."/>
            <person name="Morono Y."/>
            <person name="Uchiyama I."/>
            <person name="Ito T."/>
            <person name="Fujiyama A."/>
            <person name="Inagaki F."/>
            <person name="Takami H."/>
        </authorList>
    </citation>
    <scope>NUCLEOTIDE SEQUENCE</scope>
    <source>
        <strain evidence="1">Expedition CK06-06</strain>
    </source>
</reference>
<dbReference type="EMBL" id="BART01025597">
    <property type="protein sequence ID" value="GAH02804.1"/>
    <property type="molecule type" value="Genomic_DNA"/>
</dbReference>
<dbReference type="AlphaFoldDB" id="X1DCL0"/>
<sequence>EEAFRILANEIITSLTFQDNILKDRKTSTRKMINDRFGRK</sequence>
<feature type="non-terminal residue" evidence="1">
    <location>
        <position position="1"/>
    </location>
</feature>
<comment type="caution">
    <text evidence="1">The sequence shown here is derived from an EMBL/GenBank/DDBJ whole genome shotgun (WGS) entry which is preliminary data.</text>
</comment>
<protein>
    <submittedName>
        <fullName evidence="1">Uncharacterized protein</fullName>
    </submittedName>
</protein>
<organism evidence="1">
    <name type="scientific">marine sediment metagenome</name>
    <dbReference type="NCBI Taxonomy" id="412755"/>
    <lineage>
        <taxon>unclassified sequences</taxon>
        <taxon>metagenomes</taxon>
        <taxon>ecological metagenomes</taxon>
    </lineage>
</organism>
<proteinExistence type="predicted"/>
<evidence type="ECO:0000313" key="1">
    <source>
        <dbReference type="EMBL" id="GAH02804.1"/>
    </source>
</evidence>
<accession>X1DCL0</accession>
<name>X1DCL0_9ZZZZ</name>